<feature type="region of interest" description="Disordered" evidence="7">
    <location>
        <begin position="1"/>
        <end position="35"/>
    </location>
</feature>
<keyword evidence="2" id="KW-0597">Phosphoprotein</keyword>
<dbReference type="EMBL" id="GISG01244636">
    <property type="protein sequence ID" value="MBA4669680.1"/>
    <property type="molecule type" value="Transcribed_RNA"/>
</dbReference>
<evidence type="ECO:0000256" key="6">
    <source>
        <dbReference type="ARBA" id="ARBA00023242"/>
    </source>
</evidence>
<dbReference type="InterPro" id="IPR018996">
    <property type="entry name" value="Man1/Src1-like_C"/>
</dbReference>
<dbReference type="GO" id="GO:0003682">
    <property type="term" value="F:chromatin binding"/>
    <property type="evidence" value="ECO:0007669"/>
    <property type="project" value="InterPro"/>
</dbReference>
<feature type="domain" description="Man1/Src1-like C-terminal" evidence="9">
    <location>
        <begin position="96"/>
        <end position="355"/>
    </location>
</feature>
<organism evidence="10">
    <name type="scientific">Opuntia streptacantha</name>
    <name type="common">Prickly pear cactus</name>
    <name type="synonym">Opuntia cardona</name>
    <dbReference type="NCBI Taxonomy" id="393608"/>
    <lineage>
        <taxon>Eukaryota</taxon>
        <taxon>Viridiplantae</taxon>
        <taxon>Streptophyta</taxon>
        <taxon>Embryophyta</taxon>
        <taxon>Tracheophyta</taxon>
        <taxon>Spermatophyta</taxon>
        <taxon>Magnoliopsida</taxon>
        <taxon>eudicotyledons</taxon>
        <taxon>Gunneridae</taxon>
        <taxon>Pentapetalae</taxon>
        <taxon>Caryophyllales</taxon>
        <taxon>Cactineae</taxon>
        <taxon>Cactaceae</taxon>
        <taxon>Opuntioideae</taxon>
        <taxon>Opuntia</taxon>
    </lineage>
</organism>
<keyword evidence="4 8" id="KW-1133">Transmembrane helix</keyword>
<proteinExistence type="predicted"/>
<protein>
    <recommendedName>
        <fullName evidence="9">Man1/Src1-like C-terminal domain-containing protein</fullName>
    </recommendedName>
</protein>
<evidence type="ECO:0000256" key="3">
    <source>
        <dbReference type="ARBA" id="ARBA00022692"/>
    </source>
</evidence>
<dbReference type="AlphaFoldDB" id="A0A7C9EJH4"/>
<evidence type="ECO:0000256" key="5">
    <source>
        <dbReference type="ARBA" id="ARBA00023136"/>
    </source>
</evidence>
<evidence type="ECO:0000256" key="8">
    <source>
        <dbReference type="SAM" id="Phobius"/>
    </source>
</evidence>
<evidence type="ECO:0000256" key="4">
    <source>
        <dbReference type="ARBA" id="ARBA00022989"/>
    </source>
</evidence>
<feature type="transmembrane region" description="Helical" evidence="8">
    <location>
        <begin position="58"/>
        <end position="79"/>
    </location>
</feature>
<keyword evidence="3 8" id="KW-0812">Transmembrane</keyword>
<dbReference type="PANTHER" id="PTHR47808:SF2">
    <property type="entry name" value="LEM DOMAIN-CONTAINING PROTEIN 2"/>
    <property type="match status" value="1"/>
</dbReference>
<evidence type="ECO:0000259" key="9">
    <source>
        <dbReference type="Pfam" id="PF09402"/>
    </source>
</evidence>
<dbReference type="GO" id="GO:0005783">
    <property type="term" value="C:endoplasmic reticulum"/>
    <property type="evidence" value="ECO:0007669"/>
    <property type="project" value="TreeGrafter"/>
</dbReference>
<reference evidence="10" key="1">
    <citation type="journal article" date="2013" name="J. Plant Res.">
        <title>Effect of fungi and light on seed germination of three Opuntia species from semiarid lands of central Mexico.</title>
        <authorList>
            <person name="Delgado-Sanchez P."/>
            <person name="Jimenez-Bremont J.F."/>
            <person name="Guerrero-Gonzalez Mde L."/>
            <person name="Flores J."/>
        </authorList>
    </citation>
    <scope>NUCLEOTIDE SEQUENCE</scope>
    <source>
        <tissue evidence="10">Cladode</tissue>
    </source>
</reference>
<dbReference type="Gene3D" id="1.10.10.1180">
    <property type="entry name" value="MAN1, winged-helix domain"/>
    <property type="match status" value="1"/>
</dbReference>
<feature type="transmembrane region" description="Helical" evidence="8">
    <location>
        <begin position="246"/>
        <end position="266"/>
    </location>
</feature>
<evidence type="ECO:0000313" key="10">
    <source>
        <dbReference type="EMBL" id="MBA4669680.1"/>
    </source>
</evidence>
<dbReference type="GO" id="GO:0071763">
    <property type="term" value="P:nuclear membrane organization"/>
    <property type="evidence" value="ECO:0007669"/>
    <property type="project" value="TreeGrafter"/>
</dbReference>
<dbReference type="GO" id="GO:0005637">
    <property type="term" value="C:nuclear inner membrane"/>
    <property type="evidence" value="ECO:0007669"/>
    <property type="project" value="UniProtKB-SubCell"/>
</dbReference>
<sequence>MSSSTSKRRPKSSSQNPNFKLHNAPPNHSPSTSSSSTITSLFAEVEPPPNLLPSKSEFLKLIVVIAIAVIVVTACNFLVEFFHPPSIPFCDSDVEYDDSRVGSCEPCPSNGRCYNGQLECIQGYKKYGKLCIEDGDINVTANRLSKQAKDIICGAYAQYMCGGTGKIWVSEINLKSMLQNDGLTRSSTMDNITCMYIQERALEYLSGLLDTRMTDDWIKEFKCPNHLAESYKPITCRICQWIAKHLLFLIPVCALLVGCTVSLLRIRRRWYLTKRAEQLYHQICDILEENALMSKSTGDREPWLVASRLRDHLLSPKERRDPLLWRMVEDLVEFDSRLDRYPKLVKGESKVVWEWQVEGSLSSARRRKEQMG</sequence>
<dbReference type="InterPro" id="IPR041885">
    <property type="entry name" value="MAN1_winged_helix_dom"/>
</dbReference>
<keyword evidence="5 8" id="KW-0472">Membrane</keyword>
<accession>A0A7C9EJH4</accession>
<evidence type="ECO:0000256" key="1">
    <source>
        <dbReference type="ARBA" id="ARBA00004540"/>
    </source>
</evidence>
<dbReference type="PANTHER" id="PTHR47808">
    <property type="entry name" value="INNER NUCLEAR MEMBRANE PROTEIN HEH2-RELATED"/>
    <property type="match status" value="1"/>
</dbReference>
<comment type="subcellular location">
    <subcellularLocation>
        <location evidence="1">Nucleus inner membrane</location>
    </subcellularLocation>
</comment>
<dbReference type="GO" id="GO:0034399">
    <property type="term" value="C:nuclear periphery"/>
    <property type="evidence" value="ECO:0007669"/>
    <property type="project" value="TreeGrafter"/>
</dbReference>
<dbReference type="InterPro" id="IPR044780">
    <property type="entry name" value="Heh2/Src1"/>
</dbReference>
<dbReference type="Pfam" id="PF09402">
    <property type="entry name" value="MSC"/>
    <property type="match status" value="1"/>
</dbReference>
<evidence type="ECO:0000256" key="2">
    <source>
        <dbReference type="ARBA" id="ARBA00022553"/>
    </source>
</evidence>
<evidence type="ECO:0000256" key="7">
    <source>
        <dbReference type="SAM" id="MobiDB-lite"/>
    </source>
</evidence>
<feature type="compositionally biased region" description="Basic residues" evidence="7">
    <location>
        <begin position="1"/>
        <end position="11"/>
    </location>
</feature>
<keyword evidence="6" id="KW-0539">Nucleus</keyword>
<name>A0A7C9EJH4_OPUST</name>
<reference evidence="10" key="2">
    <citation type="submission" date="2020-07" db="EMBL/GenBank/DDBJ databases">
        <authorList>
            <person name="Vera ALvarez R."/>
            <person name="Arias-Moreno D.M."/>
            <person name="Jimenez-Jacinto V."/>
            <person name="Jimenez-Bremont J.F."/>
            <person name="Swaminathan K."/>
            <person name="Moose S.P."/>
            <person name="Guerrero-Gonzalez M.L."/>
            <person name="Marino-Ramirez L."/>
            <person name="Landsman D."/>
            <person name="Rodriguez-Kessler M."/>
            <person name="Delgado-Sanchez P."/>
        </authorList>
    </citation>
    <scope>NUCLEOTIDE SEQUENCE</scope>
    <source>
        <tissue evidence="10">Cladode</tissue>
    </source>
</reference>